<dbReference type="AlphaFoldDB" id="B6XXF2"/>
<evidence type="ECO:0000313" key="1">
    <source>
        <dbReference type="EMBL" id="EEB20742.1"/>
    </source>
</evidence>
<dbReference type="Proteomes" id="UP000003882">
    <property type="component" value="Unassembled WGS sequence"/>
</dbReference>
<sequence>MNGILRKAETHAYFVVAACVRVCCNGGAGRLGVFSAYADHQPKSCEV</sequence>
<reference evidence="1 2" key="1">
    <citation type="submission" date="2008-10" db="EMBL/GenBank/DDBJ databases">
        <title>Draft genome sequence of Bifidobacterium catenulatum (DSM 16992).</title>
        <authorList>
            <person name="Sudarsanam P."/>
            <person name="Ley R."/>
            <person name="Guruge J."/>
            <person name="Turnbaugh P.J."/>
            <person name="Mahowald M."/>
            <person name="Liep D."/>
            <person name="Gordon J."/>
        </authorList>
    </citation>
    <scope>NUCLEOTIDE SEQUENCE [LARGE SCALE GENOMIC DNA]</scope>
    <source>
        <strain evidence="1 2">DSM 16992</strain>
    </source>
</reference>
<comment type="caution">
    <text evidence="1">The sequence shown here is derived from an EMBL/GenBank/DDBJ whole genome shotgun (WGS) entry which is preliminary data.</text>
</comment>
<protein>
    <submittedName>
        <fullName evidence="1">Uncharacterized protein</fullName>
    </submittedName>
</protein>
<dbReference type="EMBL" id="ABXY01000026">
    <property type="protein sequence ID" value="EEB20742.1"/>
    <property type="molecule type" value="Genomic_DNA"/>
</dbReference>
<organism evidence="1 2">
    <name type="scientific">Bifidobacterium catenulatum DSM 16992 = JCM 1194 = LMG 11043</name>
    <dbReference type="NCBI Taxonomy" id="566552"/>
    <lineage>
        <taxon>Bacteria</taxon>
        <taxon>Bacillati</taxon>
        <taxon>Actinomycetota</taxon>
        <taxon>Actinomycetes</taxon>
        <taxon>Bifidobacteriales</taxon>
        <taxon>Bifidobacteriaceae</taxon>
        <taxon>Bifidobacterium</taxon>
    </lineage>
</organism>
<reference evidence="1 2" key="2">
    <citation type="submission" date="2008-10" db="EMBL/GenBank/DDBJ databases">
        <authorList>
            <person name="Fulton L."/>
            <person name="Clifton S."/>
            <person name="Fulton B."/>
            <person name="Xu J."/>
            <person name="Minx P."/>
            <person name="Pepin K.H."/>
            <person name="Johnson M."/>
            <person name="Bhonagiri V."/>
            <person name="Nash W.E."/>
            <person name="Mardis E.R."/>
            <person name="Wilson R.K."/>
        </authorList>
    </citation>
    <scope>NUCLEOTIDE SEQUENCE [LARGE SCALE GENOMIC DNA]</scope>
    <source>
        <strain evidence="1 2">DSM 16992</strain>
    </source>
</reference>
<evidence type="ECO:0000313" key="2">
    <source>
        <dbReference type="Proteomes" id="UP000003882"/>
    </source>
</evidence>
<name>B6XXF2_9BIFI</name>
<proteinExistence type="predicted"/>
<accession>B6XXF2</accession>
<gene>
    <name evidence="1" type="ORF">BIFCAT_01826</name>
</gene>